<evidence type="ECO:0000313" key="5">
    <source>
        <dbReference type="EMBL" id="CEI83561.1"/>
    </source>
</evidence>
<proteinExistence type="predicted"/>
<dbReference type="Pfam" id="PF21303">
    <property type="entry name" value="TetR_C_39"/>
    <property type="match status" value="1"/>
</dbReference>
<evidence type="ECO:0000256" key="3">
    <source>
        <dbReference type="PROSITE-ProRule" id="PRU00335"/>
    </source>
</evidence>
<dbReference type="GO" id="GO:0003677">
    <property type="term" value="F:DNA binding"/>
    <property type="evidence" value="ECO:0007669"/>
    <property type="project" value="UniProtKB-UniRule"/>
</dbReference>
<dbReference type="InterPro" id="IPR001647">
    <property type="entry name" value="HTH_TetR"/>
</dbReference>
<organism evidence="5 6">
    <name type="scientific">Oceanobacillus oncorhynchi</name>
    <dbReference type="NCBI Taxonomy" id="545501"/>
    <lineage>
        <taxon>Bacteria</taxon>
        <taxon>Bacillati</taxon>
        <taxon>Bacillota</taxon>
        <taxon>Bacilli</taxon>
        <taxon>Bacillales</taxon>
        <taxon>Bacillaceae</taxon>
        <taxon>Oceanobacillus</taxon>
    </lineage>
</organism>
<dbReference type="PROSITE" id="PS01081">
    <property type="entry name" value="HTH_TETR_1"/>
    <property type="match status" value="1"/>
</dbReference>
<dbReference type="Pfam" id="PF00440">
    <property type="entry name" value="TetR_N"/>
    <property type="match status" value="1"/>
</dbReference>
<dbReference type="InterPro" id="IPR050624">
    <property type="entry name" value="HTH-type_Tx_Regulator"/>
</dbReference>
<evidence type="ECO:0000313" key="6">
    <source>
        <dbReference type="Proteomes" id="UP000040453"/>
    </source>
</evidence>
<dbReference type="Gene3D" id="1.10.357.10">
    <property type="entry name" value="Tetracycline Repressor, domain 2"/>
    <property type="match status" value="1"/>
</dbReference>
<feature type="DNA-binding region" description="H-T-H motif" evidence="3">
    <location>
        <begin position="31"/>
        <end position="50"/>
    </location>
</feature>
<gene>
    <name evidence="5" type="primary">kstR2_3</name>
    <name evidence="5" type="ORF">BN997_03478</name>
</gene>
<dbReference type="PRINTS" id="PR00455">
    <property type="entry name" value="HTHTETR"/>
</dbReference>
<protein>
    <submittedName>
        <fullName evidence="5">HTH-type transcriptional repressor KstR2</fullName>
    </submittedName>
</protein>
<evidence type="ECO:0000256" key="2">
    <source>
        <dbReference type="ARBA" id="ARBA00023125"/>
    </source>
</evidence>
<dbReference type="STRING" id="545501.BN997_03478"/>
<dbReference type="OrthoDB" id="9814200at2"/>
<feature type="domain" description="HTH tetR-type" evidence="4">
    <location>
        <begin position="8"/>
        <end position="68"/>
    </location>
</feature>
<sequence>MKRAKNAEERKNEILDVAEALFNEQGYDRTSTKDILKSIGIARGTLYHHFESKEAIMDGIIDRYNKKVIETAQSIAGRKEVPVIERLLMAITSLNVSSTVSEELMTQIHKPQNALMHQKIQKVLITEVTPIFTSIIQDGLEENLFHTNYPYESVEMLLVYASTVFDDGTIELSKEAQLLKMTAFAFNAERLLGTKQGAISEKLLKILAKE</sequence>
<dbReference type="PROSITE" id="PS50977">
    <property type="entry name" value="HTH_TETR_2"/>
    <property type="match status" value="1"/>
</dbReference>
<keyword evidence="2 3" id="KW-0238">DNA-binding</keyword>
<accession>A0A0A1MXM0</accession>
<dbReference type="PANTHER" id="PTHR43479:SF11">
    <property type="entry name" value="ACREF_ENVCD OPERON REPRESSOR-RELATED"/>
    <property type="match status" value="1"/>
</dbReference>
<dbReference type="InterPro" id="IPR049149">
    <property type="entry name" value="TetR/AcrR_C"/>
</dbReference>
<evidence type="ECO:0000256" key="1">
    <source>
        <dbReference type="ARBA" id="ARBA00022491"/>
    </source>
</evidence>
<dbReference type="SUPFAM" id="SSF46689">
    <property type="entry name" value="Homeodomain-like"/>
    <property type="match status" value="1"/>
</dbReference>
<reference evidence="5 6" key="1">
    <citation type="submission" date="2014-11" db="EMBL/GenBank/DDBJ databases">
        <authorList>
            <person name="Urmite Genomes Urmite Genomes"/>
        </authorList>
    </citation>
    <scope>NUCLEOTIDE SEQUENCE [LARGE SCALE GENOMIC DNA]</scope>
    <source>
        <strain evidence="5 6">Oc5</strain>
    </source>
</reference>
<dbReference type="PANTHER" id="PTHR43479">
    <property type="entry name" value="ACREF/ENVCD OPERON REPRESSOR-RELATED"/>
    <property type="match status" value="1"/>
</dbReference>
<keyword evidence="1" id="KW-0678">Repressor</keyword>
<dbReference type="AlphaFoldDB" id="A0A0A1MXM0"/>
<dbReference type="InterPro" id="IPR023772">
    <property type="entry name" value="DNA-bd_HTH_TetR-type_CS"/>
</dbReference>
<dbReference type="Proteomes" id="UP000040453">
    <property type="component" value="Unassembled WGS sequence"/>
</dbReference>
<keyword evidence="6" id="KW-1185">Reference proteome</keyword>
<dbReference type="InterPro" id="IPR009057">
    <property type="entry name" value="Homeodomain-like_sf"/>
</dbReference>
<dbReference type="EMBL" id="CDGG01000001">
    <property type="protein sequence ID" value="CEI83561.1"/>
    <property type="molecule type" value="Genomic_DNA"/>
</dbReference>
<evidence type="ECO:0000259" key="4">
    <source>
        <dbReference type="PROSITE" id="PS50977"/>
    </source>
</evidence>
<name>A0A0A1MXM0_9BACI</name>
<dbReference type="RefSeq" id="WP_042533890.1">
    <property type="nucleotide sequence ID" value="NZ_CAXOIH010000002.1"/>
</dbReference>